<sequence length="155" mass="17299">MLKPKSLRSALEKVVPALTSNPKMLQMSIDSGSVTSTLAASLSFEQQYQLNLKFTNYSDDIEQLLAPINLWLRENQPDIMVLNEDKQNGFTFRIDGDGDAGQNITIALHLTERTLVKCEDGTLQVTTLPEPLPPQPVDRPTALYINGELVSRWVD</sequence>
<dbReference type="InterPro" id="IPR009678">
    <property type="entry name" value="Phage_tail_completion_R"/>
</dbReference>
<organism evidence="1 2">
    <name type="scientific">Obesumbacterium proteus ATCC 12841</name>
    <dbReference type="NCBI Taxonomy" id="1354268"/>
    <lineage>
        <taxon>Bacteria</taxon>
        <taxon>Pseudomonadati</taxon>
        <taxon>Pseudomonadota</taxon>
        <taxon>Gammaproteobacteria</taxon>
        <taxon>Enterobacterales</taxon>
        <taxon>Hafniaceae</taxon>
        <taxon>Obesumbacterium</taxon>
    </lineage>
</organism>
<keyword evidence="2" id="KW-1185">Reference proteome</keyword>
<dbReference type="Pfam" id="PF06891">
    <property type="entry name" value="P2_Phage_GpR"/>
    <property type="match status" value="1"/>
</dbReference>
<dbReference type="RefSeq" id="WP_061553743.1">
    <property type="nucleotide sequence ID" value="NZ_LXEX01000005.1"/>
</dbReference>
<comment type="caution">
    <text evidence="1">The sequence shown here is derived from an EMBL/GenBank/DDBJ whole genome shotgun (WGS) entry which is preliminary data.</text>
</comment>
<reference evidence="1 2" key="1">
    <citation type="submission" date="2016-04" db="EMBL/GenBank/DDBJ databases">
        <title>ATOL: Assembling a taxonomically balanced genome-scale reconstruction of the evolutionary history of the Enterobacteriaceae.</title>
        <authorList>
            <person name="Plunkett G.III."/>
            <person name="Neeno-Eckwall E.C."/>
            <person name="Glasner J.D."/>
            <person name="Perna N.T."/>
        </authorList>
    </citation>
    <scope>NUCLEOTIDE SEQUENCE [LARGE SCALE GENOMIC DNA]</scope>
    <source>
        <strain evidence="1 2">ATCC 12841</strain>
    </source>
</reference>
<dbReference type="Proteomes" id="UP000078431">
    <property type="component" value="Unassembled WGS sequence"/>
</dbReference>
<gene>
    <name evidence="1" type="ORF">M993_00413</name>
</gene>
<evidence type="ECO:0000313" key="1">
    <source>
        <dbReference type="EMBL" id="OAT60939.1"/>
    </source>
</evidence>
<dbReference type="AlphaFoldDB" id="A0AA91IRH6"/>
<dbReference type="EMBL" id="LXEX01000005">
    <property type="protein sequence ID" value="OAT60939.1"/>
    <property type="molecule type" value="Genomic_DNA"/>
</dbReference>
<accession>A0AA91IRH6</accession>
<protein>
    <submittedName>
        <fullName evidence="1">Phage tail protein</fullName>
    </submittedName>
</protein>
<proteinExistence type="predicted"/>
<evidence type="ECO:0000313" key="2">
    <source>
        <dbReference type="Proteomes" id="UP000078431"/>
    </source>
</evidence>
<name>A0AA91IRH6_9GAMM</name>